<evidence type="ECO:0000313" key="2">
    <source>
        <dbReference type="Proteomes" id="UP000515909"/>
    </source>
</evidence>
<name>A0A7G8TD66_9FIRM</name>
<dbReference type="RefSeq" id="WP_187036878.1">
    <property type="nucleotide sequence ID" value="NZ_CP060286.1"/>
</dbReference>
<organism evidence="1 2">
    <name type="scientific">Caproicibacter fermentans</name>
    <dbReference type="NCBI Taxonomy" id="2576756"/>
    <lineage>
        <taxon>Bacteria</taxon>
        <taxon>Bacillati</taxon>
        <taxon>Bacillota</taxon>
        <taxon>Clostridia</taxon>
        <taxon>Eubacteriales</taxon>
        <taxon>Acutalibacteraceae</taxon>
        <taxon>Caproicibacter</taxon>
    </lineage>
</organism>
<proteinExistence type="predicted"/>
<accession>A0A7G8TD66</accession>
<dbReference type="EMBL" id="CP060286">
    <property type="protein sequence ID" value="QNK41557.1"/>
    <property type="molecule type" value="Genomic_DNA"/>
</dbReference>
<sequence length="200" mass="23062">MSLQDKLKKNKKLSVRKLIGAASIKDCCLMNYSGEKTAFLILTPSNLSILPDNEVVGKIKRLTAIHEEIGTADYICINSTQSYDQNKHFIRNLESSERNQKLRELDQQDLRFLDDIQIKMATSREFMAAFHFSPRDSMEHVEMVLNKAVQIFKNNSFATRIASKNDLKRCLAINLEQDIYEDTSQDFDGENHLKVLEMKK</sequence>
<dbReference type="KEGG" id="cfem:HCR03_04645"/>
<gene>
    <name evidence="1" type="ORF">HCR03_04645</name>
</gene>
<evidence type="ECO:0000313" key="1">
    <source>
        <dbReference type="EMBL" id="QNK41557.1"/>
    </source>
</evidence>
<reference evidence="1 2" key="1">
    <citation type="submission" date="2020-08" db="EMBL/GenBank/DDBJ databases">
        <title>The isolate Caproiciproducens sp. 7D4C2 produces n-caproate at mildly acidic conditions from hexoses: genome and rBOX comparison with related strains and chain-elongating bacteria.</title>
        <authorList>
            <person name="Esquivel-Elizondo S."/>
            <person name="Bagci C."/>
            <person name="Temovska M."/>
            <person name="Jeon B.S."/>
            <person name="Bessarab I."/>
            <person name="Williams R.B.H."/>
            <person name="Huson D.H."/>
            <person name="Angenent L.T."/>
        </authorList>
    </citation>
    <scope>NUCLEOTIDE SEQUENCE [LARGE SCALE GENOMIC DNA]</scope>
    <source>
        <strain evidence="1 2">7D4C2</strain>
    </source>
</reference>
<dbReference type="AlphaFoldDB" id="A0A7G8TD66"/>
<dbReference type="Proteomes" id="UP000515909">
    <property type="component" value="Chromosome"/>
</dbReference>
<protein>
    <submittedName>
        <fullName evidence="1">Uncharacterized protein</fullName>
    </submittedName>
</protein>